<keyword evidence="2" id="KW-0472">Membrane</keyword>
<keyword evidence="2" id="KW-1133">Transmembrane helix</keyword>
<gene>
    <name evidence="3" type="ORF">GCM10010365_60020</name>
</gene>
<protein>
    <recommendedName>
        <fullName evidence="5">Oxidoreductase</fullName>
    </recommendedName>
</protein>
<evidence type="ECO:0000313" key="4">
    <source>
        <dbReference type="Proteomes" id="UP000622166"/>
    </source>
</evidence>
<sequence length="561" mass="61374">MKRVYETPLVIGAFGHIWGARDGPAGRNGDGGQRAVTEGAGVRDGDPPDDLTAAETGMWQAFRNGSTYDLRSGDAAVDDPHSGHPWGPERTVRARVVCWLLLDGPPALAGRVSALKLVGVQIVDSLDLSGGTVVPYVELKGCRFEQEVRLPEARFTTVRMLDCSLPRLEAARVHTEGDLHLARCRIHNGLRLTDAHIGTDLLLNRAVVYRDRRGRSITGDGLTVGQDLQAELLESHGEVSLRGATIGVSLSLRGARLANQYGRLALNAPQLTVERTLYLTPAGLSTPYYSSGITPAQGTRVQRFSCRGGIRLDDGRFGDAVDLEHARFVFTDEQELSLRRVQVPELRFLGERPEGGRVVLSGARVVNLMDRADSWPGPGNLQMGGFSYENLVPRGPFPLARRLNWVAAATAEYNPEPYERLAAVLRSGGEDEDAREVLLAKQRHRRENLPFAGKLWGYTQDWTVGYGYRPGRAAVWMAVLWAATSLAFSRAPHPPIKGGEHPSWNASLFALDLLLPVIDLGQVGYWRLQGLWQWLAAVVIMAGWILATAVAAGATRLLTRQ</sequence>
<evidence type="ECO:0008006" key="5">
    <source>
        <dbReference type="Google" id="ProtNLM"/>
    </source>
</evidence>
<evidence type="ECO:0000256" key="1">
    <source>
        <dbReference type="SAM" id="MobiDB-lite"/>
    </source>
</evidence>
<organism evidence="3 4">
    <name type="scientific">Streptomyces poonensis</name>
    <dbReference type="NCBI Taxonomy" id="68255"/>
    <lineage>
        <taxon>Bacteria</taxon>
        <taxon>Bacillati</taxon>
        <taxon>Actinomycetota</taxon>
        <taxon>Actinomycetes</taxon>
        <taxon>Kitasatosporales</taxon>
        <taxon>Streptomycetaceae</taxon>
        <taxon>Streptomyces</taxon>
    </lineage>
</organism>
<dbReference type="Proteomes" id="UP000622166">
    <property type="component" value="Unassembled WGS sequence"/>
</dbReference>
<reference evidence="3" key="1">
    <citation type="journal article" date="2014" name="Int. J. Syst. Evol. Microbiol.">
        <title>Complete genome sequence of Corynebacterium casei LMG S-19264T (=DSM 44701T), isolated from a smear-ripened cheese.</title>
        <authorList>
            <consortium name="US DOE Joint Genome Institute (JGI-PGF)"/>
            <person name="Walter F."/>
            <person name="Albersmeier A."/>
            <person name="Kalinowski J."/>
            <person name="Ruckert C."/>
        </authorList>
    </citation>
    <scope>NUCLEOTIDE SEQUENCE</scope>
    <source>
        <strain evidence="3">JCM 4815</strain>
    </source>
</reference>
<proteinExistence type="predicted"/>
<evidence type="ECO:0000256" key="2">
    <source>
        <dbReference type="SAM" id="Phobius"/>
    </source>
</evidence>
<reference evidence="3" key="2">
    <citation type="submission" date="2020-09" db="EMBL/GenBank/DDBJ databases">
        <authorList>
            <person name="Sun Q."/>
            <person name="Ohkuma M."/>
        </authorList>
    </citation>
    <scope>NUCLEOTIDE SEQUENCE</scope>
    <source>
        <strain evidence="3">JCM 4815</strain>
    </source>
</reference>
<evidence type="ECO:0000313" key="3">
    <source>
        <dbReference type="EMBL" id="GGZ31326.1"/>
    </source>
</evidence>
<feature type="transmembrane region" description="Helical" evidence="2">
    <location>
        <begin position="531"/>
        <end position="554"/>
    </location>
</feature>
<feature type="region of interest" description="Disordered" evidence="1">
    <location>
        <begin position="21"/>
        <end position="47"/>
    </location>
</feature>
<comment type="caution">
    <text evidence="3">The sequence shown here is derived from an EMBL/GenBank/DDBJ whole genome shotgun (WGS) entry which is preliminary data.</text>
</comment>
<dbReference type="EMBL" id="BMVW01000015">
    <property type="protein sequence ID" value="GGZ31326.1"/>
    <property type="molecule type" value="Genomic_DNA"/>
</dbReference>
<accession>A0A918UT55</accession>
<name>A0A918UT55_9ACTN</name>
<keyword evidence="4" id="KW-1185">Reference proteome</keyword>
<dbReference type="AlphaFoldDB" id="A0A918UT55"/>
<keyword evidence="2" id="KW-0812">Transmembrane</keyword>